<keyword evidence="3" id="KW-1185">Reference proteome</keyword>
<feature type="transmembrane region" description="Helical" evidence="1">
    <location>
        <begin position="574"/>
        <end position="592"/>
    </location>
</feature>
<dbReference type="HOGENOM" id="CLU_005797_0_0_6"/>
<feature type="transmembrane region" description="Helical" evidence="1">
    <location>
        <begin position="1234"/>
        <end position="1257"/>
    </location>
</feature>
<protein>
    <submittedName>
        <fullName evidence="2">Uncharacterized protein</fullName>
    </submittedName>
</protein>
<feature type="transmembrane region" description="Helical" evidence="1">
    <location>
        <begin position="1205"/>
        <end position="1222"/>
    </location>
</feature>
<evidence type="ECO:0000256" key="1">
    <source>
        <dbReference type="SAM" id="Phobius"/>
    </source>
</evidence>
<sequence>MSRRFVTLVSWGLFWMALPLAWAGAVPDLTVAAPVEAAADRAPSVPDPLRSWVPWVLESGPDGVDRRACPLDPGDGGSRCAWPGRLELDLTAGGGRFAQTWRVFAEDWVLLPGDADVWPQDVRDGGNALPVVLRDGRPAVKLGAGEHALTGRFQWRQRPDALAVPPLTGWLALTLDGVSRPLPRLEPGGRLWLRDPGASQTDGEGDRLRLEVARRIEDDLPLRILTRLELEVSGRAREARLGPVHLPGGVPFAIQSPLPARLESDGMLRIQVRPGRWVLEVATYHSGAVTSLSRGSLPPPWPEQEVWAFAARPDLRQVELTGLPLVDPRQTRIPEEWSRLPVYRIASGETLTLVEQRRGDPDPAPDRLTLERNLWLDFDGAGYSVQDRISGELTRTWRLEAGAGLDLGQVQVAGTPVPINRLDDTGALGVEVRRGQLNLVADGRLEAAPNRVPVSGWALAFDAAQAHLHLPPGWDLLAVSGVDNLPDSWFARWTLLDLFLVLILTIGIGRLWGWGWGALALAALALTWQSPGAPRLVWLHLLAAVALLRLLPAAPTPAGAAPAGVQRLRGLVQWYFRLSLLALLVVGLPFLVSEVRNGLYPQLERAPWASLGGMTGGLTTASPDTFMDPNQPAPMLQGMADEAEVVMEPAREGRRKMQNYLSSSASPASSPLDIIDPNARVQTGPGIPDWRWHRFDLAWTGPVEQNGQARLWLLTPGWNLAISLLGSLLLVLLGLRLGGLVPKRGRLGVGVVLLLALGLGAGVNSGQTLASDLPSPELLQELRERLLAPPDCLPHCLELPWLAVHAEPARLTLELTLDAAAAVAAPVPGGAGGWSPTDIQLDGVPLDPVSRDADGRLLVPLAAGRHRLRLTGPLPARDQVDLPLPLTPRQVEVQADGWRVEGLDAAGRPGSQLQLIRLSESGVRDDRPLSQDALPPLLLVERRLRIGLDWRVETRVQRLSAPEFPILIPVPLLPGESVQTTGVQVEGGRVLAGLAPGATELSWTSSLDPVAELTLSASADPRLAEAWHLDLGPMWHLEHRGIPPVHRRGPSERWLPGWRPLPGETLTLNLTRPLGVPGPTLTFDRVDYQVAPGRRGSDAELTLRVRSSQGGTHAIRLPEGAEPIRFSADGRNLPLPAAGGDLELPLVPGTQRMQVSWRESRVLEVGFTPSVPDLRNPAVNLNLALRLPDDHWVLFATGPGIGPAVLFWSLLLVLAGLAAALGRSRLTPLRIPDWFLLGVGLSLAQVWVVLLVAGWLFALGLRQRLDQGKKAWRFNLIQLGLVLLTLAALAGLLGAVQQGLLGRPEMQIMGNGSTGTLLNWYQDRGGPTLPEVWVFSVPMWIYRALMLAWALWLAFRLLDWLRWGWAGFSSPQLWREGQRAKDARGAARKEPLTLDVE</sequence>
<feature type="transmembrane region" description="Helical" evidence="1">
    <location>
        <begin position="717"/>
        <end position="735"/>
    </location>
</feature>
<proteinExistence type="predicted"/>
<dbReference type="EMBL" id="CP003154">
    <property type="protein sequence ID" value="AFL72991.1"/>
    <property type="molecule type" value="Genomic_DNA"/>
</dbReference>
<evidence type="ECO:0000313" key="3">
    <source>
        <dbReference type="Proteomes" id="UP000006062"/>
    </source>
</evidence>
<accession>I3Y7M3</accession>
<name>I3Y7M3_THIV6</name>
<keyword evidence="1" id="KW-0472">Membrane</keyword>
<keyword evidence="1" id="KW-0812">Transmembrane</keyword>
<feature type="transmembrane region" description="Helical" evidence="1">
    <location>
        <begin position="1332"/>
        <end position="1355"/>
    </location>
</feature>
<dbReference type="Proteomes" id="UP000006062">
    <property type="component" value="Chromosome"/>
</dbReference>
<dbReference type="OrthoDB" id="220327at2"/>
<dbReference type="KEGG" id="tvi:Thivi_0956"/>
<evidence type="ECO:0000313" key="2">
    <source>
        <dbReference type="EMBL" id="AFL72991.1"/>
    </source>
</evidence>
<organism evidence="2 3">
    <name type="scientific">Thiocystis violascens (strain ATCC 17096 / DSM 198 / 6111)</name>
    <name type="common">Chromatium violascens</name>
    <dbReference type="NCBI Taxonomy" id="765911"/>
    <lineage>
        <taxon>Bacteria</taxon>
        <taxon>Pseudomonadati</taxon>
        <taxon>Pseudomonadota</taxon>
        <taxon>Gammaproteobacteria</taxon>
        <taxon>Chromatiales</taxon>
        <taxon>Chromatiaceae</taxon>
        <taxon>Thiocystis</taxon>
    </lineage>
</organism>
<dbReference type="eggNOG" id="ENOG502Z83T">
    <property type="taxonomic scope" value="Bacteria"/>
</dbReference>
<reference evidence="2 3" key="1">
    <citation type="submission" date="2012-06" db="EMBL/GenBank/DDBJ databases">
        <title>Complete sequence of Thiocystis violascens DSM 198.</title>
        <authorList>
            <consortium name="US DOE Joint Genome Institute"/>
            <person name="Lucas S."/>
            <person name="Han J."/>
            <person name="Lapidus A."/>
            <person name="Cheng J.-F."/>
            <person name="Goodwin L."/>
            <person name="Pitluck S."/>
            <person name="Peters L."/>
            <person name="Ovchinnikova G."/>
            <person name="Teshima H."/>
            <person name="Detter J.C."/>
            <person name="Han C."/>
            <person name="Tapia R."/>
            <person name="Land M."/>
            <person name="Hauser L."/>
            <person name="Kyrpides N."/>
            <person name="Ivanova N."/>
            <person name="Pagani I."/>
            <person name="Vogl K."/>
            <person name="Liu Z."/>
            <person name="Frigaard N.-U."/>
            <person name="Bryant D."/>
            <person name="Woyke T."/>
        </authorList>
    </citation>
    <scope>NUCLEOTIDE SEQUENCE [LARGE SCALE GENOMIC DNA]</scope>
    <source>
        <strain evidence="3">ATCC 17096 / DSM 198 / 6111</strain>
    </source>
</reference>
<keyword evidence="1" id="KW-1133">Transmembrane helix</keyword>
<dbReference type="STRING" id="765911.Thivi_0956"/>
<gene>
    <name evidence="2" type="ordered locus">Thivi_0956</name>
</gene>
<feature type="transmembrane region" description="Helical" evidence="1">
    <location>
        <begin position="1277"/>
        <end position="1296"/>
    </location>
</feature>
<dbReference type="RefSeq" id="WP_014777478.1">
    <property type="nucleotide sequence ID" value="NC_018012.1"/>
</dbReference>
<feature type="transmembrane region" description="Helical" evidence="1">
    <location>
        <begin position="747"/>
        <end position="766"/>
    </location>
</feature>